<name>A0ABU5C5I0_9BACI</name>
<evidence type="ECO:0000313" key="4">
    <source>
        <dbReference type="Proteomes" id="UP001281447"/>
    </source>
</evidence>
<accession>A0ABU5C5I0</accession>
<keyword evidence="4" id="KW-1185">Reference proteome</keyword>
<proteinExistence type="predicted"/>
<feature type="chain" id="PRO_5045214239" description="Tetratricopeptide repeat-containing protein" evidence="2">
    <location>
        <begin position="20"/>
        <end position="154"/>
    </location>
</feature>
<organism evidence="3 4">
    <name type="scientific">Tigheibacillus halophilus</name>
    <dbReference type="NCBI Taxonomy" id="361280"/>
    <lineage>
        <taxon>Bacteria</taxon>
        <taxon>Bacillati</taxon>
        <taxon>Bacillota</taxon>
        <taxon>Bacilli</taxon>
        <taxon>Bacillales</taxon>
        <taxon>Bacillaceae</taxon>
        <taxon>Tigheibacillus</taxon>
    </lineage>
</organism>
<evidence type="ECO:0000256" key="2">
    <source>
        <dbReference type="SAM" id="SignalP"/>
    </source>
</evidence>
<comment type="caution">
    <text evidence="3">The sequence shown here is derived from an EMBL/GenBank/DDBJ whole genome shotgun (WGS) entry which is preliminary data.</text>
</comment>
<feature type="compositionally biased region" description="Polar residues" evidence="1">
    <location>
        <begin position="39"/>
        <end position="51"/>
    </location>
</feature>
<feature type="region of interest" description="Disordered" evidence="1">
    <location>
        <begin position="24"/>
        <end position="61"/>
    </location>
</feature>
<evidence type="ECO:0008006" key="5">
    <source>
        <dbReference type="Google" id="ProtNLM"/>
    </source>
</evidence>
<dbReference type="InterPro" id="IPR011990">
    <property type="entry name" value="TPR-like_helical_dom_sf"/>
</dbReference>
<gene>
    <name evidence="3" type="ORF">RWE15_06045</name>
</gene>
<reference evidence="3 4" key="1">
    <citation type="submission" date="2023-10" db="EMBL/GenBank/DDBJ databases">
        <title>Virgibacillus halophilus 5B73C genome.</title>
        <authorList>
            <person name="Miliotis G."/>
            <person name="Sengupta P."/>
            <person name="Hameed A."/>
            <person name="Chuvochina M."/>
            <person name="Mcdonagh F."/>
            <person name="Simpson A.C."/>
            <person name="Singh N.K."/>
            <person name="Rekha P.D."/>
            <person name="Raman K."/>
            <person name="Hugenholtz P."/>
            <person name="Venkateswaran K."/>
        </authorList>
    </citation>
    <scope>NUCLEOTIDE SEQUENCE [LARGE SCALE GENOMIC DNA]</scope>
    <source>
        <strain evidence="3 4">5B73C</strain>
    </source>
</reference>
<dbReference type="EMBL" id="JAWDIP010000003">
    <property type="protein sequence ID" value="MDY0394121.1"/>
    <property type="molecule type" value="Genomic_DNA"/>
</dbReference>
<feature type="signal peptide" evidence="2">
    <location>
        <begin position="1"/>
        <end position="19"/>
    </location>
</feature>
<dbReference type="SUPFAM" id="SSF48452">
    <property type="entry name" value="TPR-like"/>
    <property type="match status" value="1"/>
</dbReference>
<keyword evidence="2" id="KW-0732">Signal</keyword>
<dbReference type="Proteomes" id="UP001281447">
    <property type="component" value="Unassembled WGS sequence"/>
</dbReference>
<sequence>MRKVILRLVVLLLLAVGLAACSEQGSSQNSKGENDSKASKATTEQSGNASEESVEDLFKRVKNNSPTSERVNALKDIAMHYYWYGGDVKKAEKNVFKGITLHGDYDVVEEAFRQASQIDPYDLDLRYSIASAQVLQKRYTRSFRYLSGDLAFGQ</sequence>
<dbReference type="PROSITE" id="PS51257">
    <property type="entry name" value="PROKAR_LIPOPROTEIN"/>
    <property type="match status" value="1"/>
</dbReference>
<dbReference type="Gene3D" id="1.25.40.10">
    <property type="entry name" value="Tetratricopeptide repeat domain"/>
    <property type="match status" value="1"/>
</dbReference>
<evidence type="ECO:0000313" key="3">
    <source>
        <dbReference type="EMBL" id="MDY0394121.1"/>
    </source>
</evidence>
<evidence type="ECO:0000256" key="1">
    <source>
        <dbReference type="SAM" id="MobiDB-lite"/>
    </source>
</evidence>
<protein>
    <recommendedName>
        <fullName evidence="5">Tetratricopeptide repeat-containing protein</fullName>
    </recommendedName>
</protein>